<keyword evidence="5 8" id="KW-0521">NADP</keyword>
<dbReference type="PRINTS" id="PR00070">
    <property type="entry name" value="DHFR"/>
</dbReference>
<dbReference type="GO" id="GO:0046654">
    <property type="term" value="P:tetrahydrofolate biosynthetic process"/>
    <property type="evidence" value="ECO:0007669"/>
    <property type="project" value="UniProtKB-UniPathway"/>
</dbReference>
<dbReference type="OrthoDB" id="9804315at2"/>
<dbReference type="Pfam" id="PF00186">
    <property type="entry name" value="DHFR_1"/>
    <property type="match status" value="1"/>
</dbReference>
<dbReference type="CDD" id="cd00209">
    <property type="entry name" value="DHFR"/>
    <property type="match status" value="1"/>
</dbReference>
<comment type="caution">
    <text evidence="10">The sequence shown here is derived from an EMBL/GenBank/DDBJ whole genome shotgun (WGS) entry which is preliminary data.</text>
</comment>
<dbReference type="PANTHER" id="PTHR48069:SF3">
    <property type="entry name" value="DIHYDROFOLATE REDUCTASE"/>
    <property type="match status" value="1"/>
</dbReference>
<organism evidence="10 11">
    <name type="scientific">Legionella jamestowniensis</name>
    <dbReference type="NCBI Taxonomy" id="455"/>
    <lineage>
        <taxon>Bacteria</taxon>
        <taxon>Pseudomonadati</taxon>
        <taxon>Pseudomonadota</taxon>
        <taxon>Gammaproteobacteria</taxon>
        <taxon>Legionellales</taxon>
        <taxon>Legionellaceae</taxon>
        <taxon>Legionella</taxon>
    </lineage>
</organism>
<dbReference type="InterPro" id="IPR012259">
    <property type="entry name" value="DHFR"/>
</dbReference>
<comment type="catalytic activity">
    <reaction evidence="8">
        <text>(6S)-5,6,7,8-tetrahydrofolate + NADP(+) = 7,8-dihydrofolate + NADPH + H(+)</text>
        <dbReference type="Rhea" id="RHEA:15009"/>
        <dbReference type="ChEBI" id="CHEBI:15378"/>
        <dbReference type="ChEBI" id="CHEBI:57451"/>
        <dbReference type="ChEBI" id="CHEBI:57453"/>
        <dbReference type="ChEBI" id="CHEBI:57783"/>
        <dbReference type="ChEBI" id="CHEBI:58349"/>
        <dbReference type="EC" id="1.5.1.3"/>
    </reaction>
</comment>
<feature type="domain" description="DHFR" evidence="9">
    <location>
        <begin position="3"/>
        <end position="160"/>
    </location>
</feature>
<dbReference type="GO" id="GO:0070401">
    <property type="term" value="F:NADP+ binding"/>
    <property type="evidence" value="ECO:0007669"/>
    <property type="project" value="UniProtKB-ARBA"/>
</dbReference>
<dbReference type="PROSITE" id="PS51330">
    <property type="entry name" value="DHFR_2"/>
    <property type="match status" value="1"/>
</dbReference>
<dbReference type="InterPro" id="IPR024072">
    <property type="entry name" value="DHFR-like_dom_sf"/>
</dbReference>
<sequence length="163" mass="18618">MTIISLIAAVDENYGLGKDNHLLCHLPADLKHFKKLTMGKPIIMGKKTFDSIGKPLPGRLNIVLSKQSKPIEGVEVMDSFDKALALVSDASEVMIIGGAMIYQQTLSKASRMYLTMIHHQFHADVFFPEFDKRNWQVKEAVFFPKDENNSYDMTFYQYERLAR</sequence>
<evidence type="ECO:0000259" key="9">
    <source>
        <dbReference type="PROSITE" id="PS51330"/>
    </source>
</evidence>
<protein>
    <recommendedName>
        <fullName evidence="3 8">Dihydrofolate reductase</fullName>
        <ecNumber evidence="3 8">1.5.1.3</ecNumber>
    </recommendedName>
</protein>
<keyword evidence="6 8" id="KW-0560">Oxidoreductase</keyword>
<keyword evidence="4 8" id="KW-0554">One-carbon metabolism</keyword>
<evidence type="ECO:0000256" key="1">
    <source>
        <dbReference type="ARBA" id="ARBA00004903"/>
    </source>
</evidence>
<dbReference type="GO" id="GO:0005829">
    <property type="term" value="C:cytosol"/>
    <property type="evidence" value="ECO:0007669"/>
    <property type="project" value="TreeGrafter"/>
</dbReference>
<dbReference type="STRING" id="455.Ljam_2161"/>
<dbReference type="UniPathway" id="UPA00077">
    <property type="reaction ID" value="UER00158"/>
</dbReference>
<comment type="similarity">
    <text evidence="2 8">Belongs to the dihydrofolate reductase family.</text>
</comment>
<dbReference type="FunFam" id="3.40.430.10:FF:000001">
    <property type="entry name" value="Dihydrofolate reductase"/>
    <property type="match status" value="1"/>
</dbReference>
<gene>
    <name evidence="10" type="primary">folA</name>
    <name evidence="10" type="ORF">Ljam_2161</name>
</gene>
<dbReference type="AlphaFoldDB" id="A0A0W0UJ84"/>
<dbReference type="PATRIC" id="fig|455.5.peg.2279"/>
<name>A0A0W0UJ84_9GAMM</name>
<evidence type="ECO:0000313" key="11">
    <source>
        <dbReference type="Proteomes" id="UP000054715"/>
    </source>
</evidence>
<dbReference type="PANTHER" id="PTHR48069">
    <property type="entry name" value="DIHYDROFOLATE REDUCTASE"/>
    <property type="match status" value="1"/>
</dbReference>
<dbReference type="RefSeq" id="WP_058450035.1">
    <property type="nucleotide sequence ID" value="NZ_CAAAJF010000002.1"/>
</dbReference>
<dbReference type="Proteomes" id="UP000054715">
    <property type="component" value="Unassembled WGS sequence"/>
</dbReference>
<reference evidence="10 11" key="1">
    <citation type="submission" date="2015-11" db="EMBL/GenBank/DDBJ databases">
        <title>Genomic analysis of 38 Legionella species identifies large and diverse effector repertoires.</title>
        <authorList>
            <person name="Burstein D."/>
            <person name="Amaro F."/>
            <person name="Zusman T."/>
            <person name="Lifshitz Z."/>
            <person name="Cohen O."/>
            <person name="Gilbert J.A."/>
            <person name="Pupko T."/>
            <person name="Shuman H.A."/>
            <person name="Segal G."/>
        </authorList>
    </citation>
    <scope>NUCLEOTIDE SEQUENCE [LARGE SCALE GENOMIC DNA]</scope>
    <source>
        <strain evidence="10 11">JA-26-G1-E2</strain>
    </source>
</reference>
<dbReference type="GO" id="GO:0006730">
    <property type="term" value="P:one-carbon metabolic process"/>
    <property type="evidence" value="ECO:0007669"/>
    <property type="project" value="UniProtKB-KW"/>
</dbReference>
<evidence type="ECO:0000256" key="7">
    <source>
        <dbReference type="ARBA" id="ARBA00025067"/>
    </source>
</evidence>
<dbReference type="GO" id="GO:0004146">
    <property type="term" value="F:dihydrofolate reductase activity"/>
    <property type="evidence" value="ECO:0007669"/>
    <property type="project" value="UniProtKB-EC"/>
</dbReference>
<evidence type="ECO:0000256" key="8">
    <source>
        <dbReference type="PIRNR" id="PIRNR000194"/>
    </source>
</evidence>
<proteinExistence type="inferred from homology"/>
<dbReference type="PIRSF" id="PIRSF000194">
    <property type="entry name" value="DHFR"/>
    <property type="match status" value="1"/>
</dbReference>
<evidence type="ECO:0000256" key="5">
    <source>
        <dbReference type="ARBA" id="ARBA00022857"/>
    </source>
</evidence>
<evidence type="ECO:0000256" key="4">
    <source>
        <dbReference type="ARBA" id="ARBA00022563"/>
    </source>
</evidence>
<dbReference type="GO" id="GO:0046655">
    <property type="term" value="P:folic acid metabolic process"/>
    <property type="evidence" value="ECO:0007669"/>
    <property type="project" value="TreeGrafter"/>
</dbReference>
<dbReference type="EC" id="1.5.1.3" evidence="3 8"/>
<dbReference type="Gene3D" id="3.40.430.10">
    <property type="entry name" value="Dihydrofolate Reductase, subunit A"/>
    <property type="match status" value="1"/>
</dbReference>
<comment type="pathway">
    <text evidence="1 8">Cofactor biosynthesis; tetrahydrofolate biosynthesis; 5,6,7,8-tetrahydrofolate from 7,8-dihydrofolate: step 1/1.</text>
</comment>
<accession>A0A0W0UJ84</accession>
<comment type="function">
    <text evidence="7 8">Key enzyme in folate metabolism. Catalyzes an essential reaction for de novo glycine and purine synthesis, and for DNA precursor synthesis.</text>
</comment>
<evidence type="ECO:0000256" key="3">
    <source>
        <dbReference type="ARBA" id="ARBA00012856"/>
    </source>
</evidence>
<dbReference type="EMBL" id="LNYG01000013">
    <property type="protein sequence ID" value="KTD07966.1"/>
    <property type="molecule type" value="Genomic_DNA"/>
</dbReference>
<evidence type="ECO:0000313" key="10">
    <source>
        <dbReference type="EMBL" id="KTD07966.1"/>
    </source>
</evidence>
<dbReference type="InterPro" id="IPR001796">
    <property type="entry name" value="DHFR_dom"/>
</dbReference>
<dbReference type="SUPFAM" id="SSF53597">
    <property type="entry name" value="Dihydrofolate reductase-like"/>
    <property type="match status" value="1"/>
</dbReference>
<evidence type="ECO:0000256" key="2">
    <source>
        <dbReference type="ARBA" id="ARBA00009539"/>
    </source>
</evidence>
<dbReference type="GO" id="GO:0046452">
    <property type="term" value="P:dihydrofolate metabolic process"/>
    <property type="evidence" value="ECO:0007669"/>
    <property type="project" value="TreeGrafter"/>
</dbReference>
<evidence type="ECO:0000256" key="6">
    <source>
        <dbReference type="ARBA" id="ARBA00023002"/>
    </source>
</evidence>